<dbReference type="InterPro" id="IPR013922">
    <property type="entry name" value="Cyclin_PHO80-like"/>
</dbReference>
<dbReference type="Proteomes" id="UP000193498">
    <property type="component" value="Unassembled WGS sequence"/>
</dbReference>
<dbReference type="SUPFAM" id="SSF47954">
    <property type="entry name" value="Cyclin-like"/>
    <property type="match status" value="1"/>
</dbReference>
<dbReference type="GO" id="GO:0016538">
    <property type="term" value="F:cyclin-dependent protein serine/threonine kinase regulator activity"/>
    <property type="evidence" value="ECO:0007669"/>
    <property type="project" value="TreeGrafter"/>
</dbReference>
<evidence type="ECO:0008006" key="3">
    <source>
        <dbReference type="Google" id="ProtNLM"/>
    </source>
</evidence>
<dbReference type="OrthoDB" id="244495at2759"/>
<name>A0A1Y1XXN8_9FUNG</name>
<sequence>MISEPYIYQPALDQNPFQFPQLPGKFPAPYGLYHDLSNELKQYLIDLSVIIVNTLFKCDARATAPTASLREFVSSLIHYSKVPTNNILCALLYLVRLKRRHPECKGTNGAGFRLFLAALIVSNKYLYDNPYHNQSWAKMSGGQFTLHDIGLMEFELLYLLSFNLNVTKEQWVNFVELIDVKVTATWGKYSHAVPKRFLYSKATAGIDAALGKSSRLPDLMRMAPFRGKQRCSEPTDTFTPFSRRYATSVNSNDSGPKTPDY</sequence>
<dbReference type="InterPro" id="IPR036915">
    <property type="entry name" value="Cyclin-like_sf"/>
</dbReference>
<protein>
    <recommendedName>
        <fullName evidence="3">Cyclin N-terminal domain-containing protein</fullName>
    </recommendedName>
</protein>
<dbReference type="GO" id="GO:0005634">
    <property type="term" value="C:nucleus"/>
    <property type="evidence" value="ECO:0007669"/>
    <property type="project" value="TreeGrafter"/>
</dbReference>
<reference evidence="1 2" key="1">
    <citation type="submission" date="2016-07" db="EMBL/GenBank/DDBJ databases">
        <title>Pervasive Adenine N6-methylation of Active Genes in Fungi.</title>
        <authorList>
            <consortium name="DOE Joint Genome Institute"/>
            <person name="Mondo S.J."/>
            <person name="Dannebaum R.O."/>
            <person name="Kuo R.C."/>
            <person name="Labutti K."/>
            <person name="Haridas S."/>
            <person name="Kuo A."/>
            <person name="Salamov A."/>
            <person name="Ahrendt S.R."/>
            <person name="Lipzen A."/>
            <person name="Sullivan W."/>
            <person name="Andreopoulos W.B."/>
            <person name="Clum A."/>
            <person name="Lindquist E."/>
            <person name="Daum C."/>
            <person name="Ramamoorthy G.K."/>
            <person name="Gryganskyi A."/>
            <person name="Culley D."/>
            <person name="Magnuson J.K."/>
            <person name="James T.Y."/>
            <person name="O'Malley M.A."/>
            <person name="Stajich J.E."/>
            <person name="Spatafora J.W."/>
            <person name="Visel A."/>
            <person name="Grigoriev I.V."/>
        </authorList>
    </citation>
    <scope>NUCLEOTIDE SEQUENCE [LARGE SCALE GENOMIC DNA]</scope>
    <source>
        <strain evidence="1 2">CBS 931.73</strain>
    </source>
</reference>
<dbReference type="EMBL" id="MCFE01000381">
    <property type="protein sequence ID" value="ORX90415.1"/>
    <property type="molecule type" value="Genomic_DNA"/>
</dbReference>
<dbReference type="STRING" id="1314790.A0A1Y1XXN8"/>
<accession>A0A1Y1XXN8</accession>
<proteinExistence type="predicted"/>
<dbReference type="PANTHER" id="PTHR15615">
    <property type="match status" value="1"/>
</dbReference>
<dbReference type="AlphaFoldDB" id="A0A1Y1XXN8"/>
<gene>
    <name evidence="1" type="ORF">K493DRAFT_340022</name>
</gene>
<dbReference type="CDD" id="cd20557">
    <property type="entry name" value="CYCLIN_ScPCL1-like"/>
    <property type="match status" value="1"/>
</dbReference>
<keyword evidence="2" id="KW-1185">Reference proteome</keyword>
<dbReference type="PANTHER" id="PTHR15615:SF108">
    <property type="entry name" value="PROTEIN CNPPD1"/>
    <property type="match status" value="1"/>
</dbReference>
<evidence type="ECO:0000313" key="1">
    <source>
        <dbReference type="EMBL" id="ORX90415.1"/>
    </source>
</evidence>
<dbReference type="GO" id="GO:0019901">
    <property type="term" value="F:protein kinase binding"/>
    <property type="evidence" value="ECO:0007669"/>
    <property type="project" value="InterPro"/>
</dbReference>
<dbReference type="InParanoid" id="A0A1Y1XXN8"/>
<organism evidence="1 2">
    <name type="scientific">Basidiobolus meristosporus CBS 931.73</name>
    <dbReference type="NCBI Taxonomy" id="1314790"/>
    <lineage>
        <taxon>Eukaryota</taxon>
        <taxon>Fungi</taxon>
        <taxon>Fungi incertae sedis</taxon>
        <taxon>Zoopagomycota</taxon>
        <taxon>Entomophthoromycotina</taxon>
        <taxon>Basidiobolomycetes</taxon>
        <taxon>Basidiobolales</taxon>
        <taxon>Basidiobolaceae</taxon>
        <taxon>Basidiobolus</taxon>
    </lineage>
</organism>
<dbReference type="Pfam" id="PF08613">
    <property type="entry name" value="Cyclin"/>
    <property type="match status" value="1"/>
</dbReference>
<dbReference type="Gene3D" id="1.10.472.10">
    <property type="entry name" value="Cyclin-like"/>
    <property type="match status" value="1"/>
</dbReference>
<evidence type="ECO:0000313" key="2">
    <source>
        <dbReference type="Proteomes" id="UP000193498"/>
    </source>
</evidence>
<comment type="caution">
    <text evidence="1">The sequence shown here is derived from an EMBL/GenBank/DDBJ whole genome shotgun (WGS) entry which is preliminary data.</text>
</comment>
<dbReference type="GO" id="GO:0000307">
    <property type="term" value="C:cyclin-dependent protein kinase holoenzyme complex"/>
    <property type="evidence" value="ECO:0007669"/>
    <property type="project" value="TreeGrafter"/>
</dbReference>